<dbReference type="Proteomes" id="UP000572817">
    <property type="component" value="Unassembled WGS sequence"/>
</dbReference>
<evidence type="ECO:0000256" key="3">
    <source>
        <dbReference type="ARBA" id="ARBA00022980"/>
    </source>
</evidence>
<name>A0A8H4ISH8_9PEZI</name>
<gene>
    <name evidence="7" type="ORF">GTA08_BOTSDO06617</name>
</gene>
<comment type="caution">
    <text evidence="7">The sequence shown here is derived from an EMBL/GenBank/DDBJ whole genome shotgun (WGS) entry which is preliminary data.</text>
</comment>
<dbReference type="Gene3D" id="3.30.780.10">
    <property type="entry name" value="SUI1-like domain"/>
    <property type="match status" value="1"/>
</dbReference>
<sequence length="151" mass="17030">MAFARPFLPLFRPLATPRLATPRLATITQIQRFSQCARFRQESVVTTASTTAPVDASSSATEQVQRTILPYFVQRTPSNLLPVYKEAKRGGNLKLTKVRKISGDVKRLHSDLKAYLELSESEIVINSVTQNIIAKGDHREKIIKFLESKQF</sequence>
<comment type="subcellular location">
    <subcellularLocation>
        <location evidence="1">Mitochondrion</location>
    </subcellularLocation>
</comment>
<evidence type="ECO:0000256" key="5">
    <source>
        <dbReference type="ARBA" id="ARBA00023274"/>
    </source>
</evidence>
<comment type="similarity">
    <text evidence="2">Belongs to the mitochondrion-specific ribosomal protein mL49 family.</text>
</comment>
<proteinExistence type="inferred from homology"/>
<dbReference type="GO" id="GO:0005762">
    <property type="term" value="C:mitochondrial large ribosomal subunit"/>
    <property type="evidence" value="ECO:0007669"/>
    <property type="project" value="TreeGrafter"/>
</dbReference>
<dbReference type="PANTHER" id="PTHR13477:SF0">
    <property type="entry name" value="LARGE RIBOSOMAL SUBUNIT PROTEIN ML49"/>
    <property type="match status" value="1"/>
</dbReference>
<protein>
    <recommendedName>
        <fullName evidence="6">Large ribosomal subunit protein mL49</fullName>
    </recommendedName>
</protein>
<dbReference type="OrthoDB" id="19439at2759"/>
<keyword evidence="5" id="KW-0687">Ribonucleoprotein</keyword>
<dbReference type="PANTHER" id="PTHR13477">
    <property type="entry name" value="MITOCHONDRIAL 39S RIBOSOMAL PROTEIN L49"/>
    <property type="match status" value="1"/>
</dbReference>
<evidence type="ECO:0000256" key="2">
    <source>
        <dbReference type="ARBA" id="ARBA00005677"/>
    </source>
</evidence>
<accession>A0A8H4ISH8</accession>
<dbReference type="GO" id="GO:0003735">
    <property type="term" value="F:structural constituent of ribosome"/>
    <property type="evidence" value="ECO:0007669"/>
    <property type="project" value="InterPro"/>
</dbReference>
<evidence type="ECO:0000256" key="1">
    <source>
        <dbReference type="ARBA" id="ARBA00004173"/>
    </source>
</evidence>
<dbReference type="InterPro" id="IPR007740">
    <property type="entry name" value="Ribosomal_mL49"/>
</dbReference>
<organism evidence="7 8">
    <name type="scientific">Botryosphaeria dothidea</name>
    <dbReference type="NCBI Taxonomy" id="55169"/>
    <lineage>
        <taxon>Eukaryota</taxon>
        <taxon>Fungi</taxon>
        <taxon>Dikarya</taxon>
        <taxon>Ascomycota</taxon>
        <taxon>Pezizomycotina</taxon>
        <taxon>Dothideomycetes</taxon>
        <taxon>Dothideomycetes incertae sedis</taxon>
        <taxon>Botryosphaeriales</taxon>
        <taxon>Botryosphaeriaceae</taxon>
        <taxon>Botryosphaeria</taxon>
    </lineage>
</organism>
<dbReference type="EMBL" id="WWBZ02000040">
    <property type="protein sequence ID" value="KAF4305438.1"/>
    <property type="molecule type" value="Genomic_DNA"/>
</dbReference>
<keyword evidence="4" id="KW-0496">Mitochondrion</keyword>
<dbReference type="Pfam" id="PF05046">
    <property type="entry name" value="Img2"/>
    <property type="match status" value="1"/>
</dbReference>
<evidence type="ECO:0000256" key="6">
    <source>
        <dbReference type="ARBA" id="ARBA00035191"/>
    </source>
</evidence>
<dbReference type="AlphaFoldDB" id="A0A8H4ISH8"/>
<keyword evidence="3" id="KW-0689">Ribosomal protein</keyword>
<evidence type="ECO:0000313" key="7">
    <source>
        <dbReference type="EMBL" id="KAF4305438.1"/>
    </source>
</evidence>
<dbReference type="GO" id="GO:0006412">
    <property type="term" value="P:translation"/>
    <property type="evidence" value="ECO:0007669"/>
    <property type="project" value="InterPro"/>
</dbReference>
<evidence type="ECO:0000256" key="4">
    <source>
        <dbReference type="ARBA" id="ARBA00023128"/>
    </source>
</evidence>
<reference evidence="7" key="1">
    <citation type="submission" date="2020-04" db="EMBL/GenBank/DDBJ databases">
        <title>Genome Assembly and Annotation of Botryosphaeria dothidea sdau 11-99, a Latent Pathogen of Apple Fruit Ring Rot in China.</title>
        <authorList>
            <person name="Yu C."/>
            <person name="Diao Y."/>
            <person name="Lu Q."/>
            <person name="Zhao J."/>
            <person name="Cui S."/>
            <person name="Peng C."/>
            <person name="He B."/>
            <person name="Liu H."/>
        </authorList>
    </citation>
    <scope>NUCLEOTIDE SEQUENCE [LARGE SCALE GENOMIC DNA]</scope>
    <source>
        <strain evidence="7">Sdau11-99</strain>
    </source>
</reference>
<keyword evidence="8" id="KW-1185">Reference proteome</keyword>
<evidence type="ECO:0000313" key="8">
    <source>
        <dbReference type="Proteomes" id="UP000572817"/>
    </source>
</evidence>